<feature type="compositionally biased region" description="Basic and acidic residues" evidence="1">
    <location>
        <begin position="441"/>
        <end position="453"/>
    </location>
</feature>
<keyword evidence="2" id="KW-0732">Signal</keyword>
<evidence type="ECO:0000256" key="2">
    <source>
        <dbReference type="SAM" id="SignalP"/>
    </source>
</evidence>
<evidence type="ECO:0000313" key="3">
    <source>
        <dbReference type="EMBL" id="KAK1443419.1"/>
    </source>
</evidence>
<dbReference type="EMBL" id="JAVEPI010000002">
    <property type="protein sequence ID" value="KAK1443419.1"/>
    <property type="molecule type" value="Genomic_DNA"/>
</dbReference>
<evidence type="ECO:0000313" key="4">
    <source>
        <dbReference type="Proteomes" id="UP001230268"/>
    </source>
</evidence>
<proteinExistence type="predicted"/>
<feature type="signal peptide" evidence="2">
    <location>
        <begin position="1"/>
        <end position="21"/>
    </location>
</feature>
<dbReference type="InterPro" id="IPR004318">
    <property type="entry name" value="RAP-1"/>
</dbReference>
<feature type="region of interest" description="Disordered" evidence="1">
    <location>
        <begin position="434"/>
        <end position="485"/>
    </location>
</feature>
<dbReference type="Proteomes" id="UP001230268">
    <property type="component" value="Unassembled WGS sequence"/>
</dbReference>
<sequence>MVAPIKFISTLLLATAGSAHAYRVSSNGFAMAPGKKEDDPTDALEVADQTINAAAEAYDLNSDMHLFVKGNRDEVLDVVCARAAEKKECRQQVTAYLERCTNFKCLTLDVERFPKDKEYQPLLLPDPYQLDAAFYVLQHSESDPLKKEVTEKMANLRCGGNCGPFHSFLIILTGMHFTDVAAADMDLEALVSRYVFMATLYFKAYTLTDPKYTKVLDKAAITRHLFGRNIQAVLKGFIKRNLPDDFGKYKLEVLEHAVEGYKGYLIDRTPELAGFAKRFAAMVTATLVKCVGDYQHLPWYQKMYRMLKDWFMAKVHKPAKSFVFDKMYGPAKEYYWTQVHHPFKKYYVERVRDPVKNYYWDQIHEPAKKLYKNRIHEPVTKFYVNQIHEPAKKFYKEGIHKPVKRLYMKGFHEPVAKLFTETIPNAIDRLSNSIDQAAGNTEKKDGEKGKAAEAEDEDDDDDDAGEGPSGLTGKGKGKGKGGAKK</sequence>
<feature type="chain" id="PRO_5041959450" evidence="2">
    <location>
        <begin position="22"/>
        <end position="485"/>
    </location>
</feature>
<keyword evidence="4" id="KW-1185">Reference proteome</keyword>
<accession>A0AAD8PDV8</accession>
<feature type="compositionally biased region" description="Basic residues" evidence="1">
    <location>
        <begin position="475"/>
        <end position="485"/>
    </location>
</feature>
<evidence type="ECO:0000256" key="1">
    <source>
        <dbReference type="SAM" id="MobiDB-lite"/>
    </source>
</evidence>
<gene>
    <name evidence="3" type="ORF">BgAZ_202950</name>
</gene>
<reference evidence="3" key="1">
    <citation type="submission" date="2023-08" db="EMBL/GenBank/DDBJ databases">
        <title>Draft sequence of the Babesia gibsoni genome.</title>
        <authorList>
            <person name="Yamagishi J.Y."/>
            <person name="Xuan X.X."/>
        </authorList>
    </citation>
    <scope>NUCLEOTIDE SEQUENCE</scope>
    <source>
        <strain evidence="3">Azabu</strain>
    </source>
</reference>
<feature type="compositionally biased region" description="Acidic residues" evidence="1">
    <location>
        <begin position="454"/>
        <end position="465"/>
    </location>
</feature>
<name>A0AAD8PDV8_BABGI</name>
<comment type="caution">
    <text evidence="3">The sequence shown here is derived from an EMBL/GenBank/DDBJ whole genome shotgun (WGS) entry which is preliminary data.</text>
</comment>
<dbReference type="AlphaFoldDB" id="A0AAD8PDV8"/>
<organism evidence="3 4">
    <name type="scientific">Babesia gibsoni</name>
    <dbReference type="NCBI Taxonomy" id="33632"/>
    <lineage>
        <taxon>Eukaryota</taxon>
        <taxon>Sar</taxon>
        <taxon>Alveolata</taxon>
        <taxon>Apicomplexa</taxon>
        <taxon>Aconoidasida</taxon>
        <taxon>Piroplasmida</taxon>
        <taxon>Babesiidae</taxon>
        <taxon>Babesia</taxon>
    </lineage>
</organism>
<protein>
    <submittedName>
        <fullName evidence="3">Rhoptry-associated protein 1 like protein</fullName>
    </submittedName>
</protein>
<dbReference type="Pfam" id="PF03085">
    <property type="entry name" value="RAP-1"/>
    <property type="match status" value="1"/>
</dbReference>